<organism evidence="2 3">
    <name type="scientific">Cryoendolithus antarcticus</name>
    <dbReference type="NCBI Taxonomy" id="1507870"/>
    <lineage>
        <taxon>Eukaryota</taxon>
        <taxon>Fungi</taxon>
        <taxon>Dikarya</taxon>
        <taxon>Ascomycota</taxon>
        <taxon>Pezizomycotina</taxon>
        <taxon>Dothideomycetes</taxon>
        <taxon>Dothideomycetidae</taxon>
        <taxon>Cladosporiales</taxon>
        <taxon>Cladosporiaceae</taxon>
        <taxon>Cryoendolithus</taxon>
    </lineage>
</organism>
<dbReference type="InterPro" id="IPR052953">
    <property type="entry name" value="Ser-rich/MCO-related"/>
</dbReference>
<dbReference type="PANTHER" id="PTHR34883:SF15">
    <property type="entry name" value="EXTRACELLULAR SERINE-RICH PROTEIN"/>
    <property type="match status" value="1"/>
</dbReference>
<feature type="chain" id="PRO_5012438493" description="Phytocyanin domain-containing protein" evidence="1">
    <location>
        <begin position="22"/>
        <end position="264"/>
    </location>
</feature>
<dbReference type="AlphaFoldDB" id="A0A1V8SK69"/>
<protein>
    <recommendedName>
        <fullName evidence="4">Phytocyanin domain-containing protein</fullName>
    </recommendedName>
</protein>
<accession>A0A1V8SK69</accession>
<dbReference type="STRING" id="1507870.A0A1V8SK69"/>
<dbReference type="InterPro" id="IPR008972">
    <property type="entry name" value="Cupredoxin"/>
</dbReference>
<reference evidence="3" key="1">
    <citation type="submission" date="2017-03" db="EMBL/GenBank/DDBJ databases">
        <title>Genomes of endolithic fungi from Antarctica.</title>
        <authorList>
            <person name="Coleine C."/>
            <person name="Masonjones S."/>
            <person name="Stajich J.E."/>
        </authorList>
    </citation>
    <scope>NUCLEOTIDE SEQUENCE [LARGE SCALE GENOMIC DNA]</scope>
    <source>
        <strain evidence="3">CCFEE 5527</strain>
    </source>
</reference>
<keyword evidence="3" id="KW-1185">Reference proteome</keyword>
<feature type="signal peptide" evidence="1">
    <location>
        <begin position="1"/>
        <end position="21"/>
    </location>
</feature>
<evidence type="ECO:0000256" key="1">
    <source>
        <dbReference type="SAM" id="SignalP"/>
    </source>
</evidence>
<dbReference type="OrthoDB" id="2331100at2759"/>
<dbReference type="SUPFAM" id="SSF49503">
    <property type="entry name" value="Cupredoxins"/>
    <property type="match status" value="1"/>
</dbReference>
<evidence type="ECO:0008006" key="4">
    <source>
        <dbReference type="Google" id="ProtNLM"/>
    </source>
</evidence>
<dbReference type="PANTHER" id="PTHR34883">
    <property type="entry name" value="SERINE-RICH PROTEIN, PUTATIVE-RELATED-RELATED"/>
    <property type="match status" value="1"/>
</dbReference>
<keyword evidence="1" id="KW-0732">Signal</keyword>
<sequence length="264" mass="26814">MLTPAPLLLTIIALLAPLSLAQQTFTVQAGGNGELNFAPSSLVAPIGSQVQFVWYPRNHSLASSTYDNACQPDGRIFSGYFPVNSGASPSTFVITITDNNPIWYYCTQVAYTHCQNGMVGVINPPSASGPQTYAGYLAASRAATARPAGDLPAVIGGQIVGPPASSSSSSYVATRGVTVLVSSQSTSATLSASTPPALVYSATSTSSVVFSYAPTSVSSASAMSVAAVSVASVSTSVAPGGRISVTTTRSACPVTTAGSRIMRK</sequence>
<evidence type="ECO:0000313" key="2">
    <source>
        <dbReference type="EMBL" id="OQN99479.1"/>
    </source>
</evidence>
<dbReference type="CDD" id="cd00920">
    <property type="entry name" value="Cupredoxin"/>
    <property type="match status" value="1"/>
</dbReference>
<proteinExistence type="predicted"/>
<dbReference type="Proteomes" id="UP000192596">
    <property type="component" value="Unassembled WGS sequence"/>
</dbReference>
<comment type="caution">
    <text evidence="2">The sequence shown here is derived from an EMBL/GenBank/DDBJ whole genome shotgun (WGS) entry which is preliminary data.</text>
</comment>
<gene>
    <name evidence="2" type="ORF">B0A48_14457</name>
</gene>
<dbReference type="EMBL" id="NAJO01000040">
    <property type="protein sequence ID" value="OQN99479.1"/>
    <property type="molecule type" value="Genomic_DNA"/>
</dbReference>
<evidence type="ECO:0000313" key="3">
    <source>
        <dbReference type="Proteomes" id="UP000192596"/>
    </source>
</evidence>
<name>A0A1V8SK69_9PEZI</name>
<dbReference type="InParanoid" id="A0A1V8SK69"/>
<dbReference type="Gene3D" id="2.60.40.420">
    <property type="entry name" value="Cupredoxins - blue copper proteins"/>
    <property type="match status" value="1"/>
</dbReference>